<feature type="compositionally biased region" description="Low complexity" evidence="13">
    <location>
        <begin position="1203"/>
        <end position="1216"/>
    </location>
</feature>
<feature type="compositionally biased region" description="Low complexity" evidence="13">
    <location>
        <begin position="129"/>
        <end position="138"/>
    </location>
</feature>
<evidence type="ECO:0000259" key="14">
    <source>
        <dbReference type="PROSITE" id="PS51366"/>
    </source>
</evidence>
<dbReference type="GO" id="GO:0016281">
    <property type="term" value="C:eukaryotic translation initiation factor 4F complex"/>
    <property type="evidence" value="ECO:0007669"/>
    <property type="project" value="TreeGrafter"/>
</dbReference>
<evidence type="ECO:0000256" key="6">
    <source>
        <dbReference type="ARBA" id="ARBA00022540"/>
    </source>
</evidence>
<dbReference type="Gene3D" id="1.20.970.30">
    <property type="entry name" value="eIF4G, eIF4E-binding domain"/>
    <property type="match status" value="1"/>
</dbReference>
<dbReference type="InterPro" id="IPR016024">
    <property type="entry name" value="ARM-type_fold"/>
</dbReference>
<feature type="compositionally biased region" description="Low complexity" evidence="13">
    <location>
        <begin position="36"/>
        <end position="80"/>
    </location>
</feature>
<feature type="region of interest" description="Disordered" evidence="13">
    <location>
        <begin position="1"/>
        <end position="96"/>
    </location>
</feature>
<reference evidence="15" key="1">
    <citation type="submission" date="2020-01" db="EMBL/GenBank/DDBJ databases">
        <title>Genome Sequencing of Three Apophysomyces-Like Fungal Strains Confirms a Novel Fungal Genus in the Mucoromycota with divergent Burkholderia-like Endosymbiotic Bacteria.</title>
        <authorList>
            <person name="Stajich J.E."/>
            <person name="Macias A.M."/>
            <person name="Carter-House D."/>
            <person name="Lovett B."/>
            <person name="Kasson L.R."/>
            <person name="Berry K."/>
            <person name="Grigoriev I."/>
            <person name="Chang Y."/>
            <person name="Spatafora J."/>
            <person name="Kasson M.T."/>
        </authorList>
    </citation>
    <scope>NUCLEOTIDE SEQUENCE</scope>
    <source>
        <strain evidence="15">NRRL A-21654</strain>
    </source>
</reference>
<dbReference type="SUPFAM" id="SSF101489">
    <property type="entry name" value="Eukaryotic initiation factor 4f subunit eIF4g, eIF4e-binding domain"/>
    <property type="match status" value="1"/>
</dbReference>
<dbReference type="GO" id="GO:0020037">
    <property type="term" value="F:heme binding"/>
    <property type="evidence" value="ECO:0007669"/>
    <property type="project" value="InterPro"/>
</dbReference>
<dbReference type="SUPFAM" id="SSF48264">
    <property type="entry name" value="Cytochrome P450"/>
    <property type="match status" value="1"/>
</dbReference>
<dbReference type="SMART" id="SM00543">
    <property type="entry name" value="MIF4G"/>
    <property type="match status" value="1"/>
</dbReference>
<dbReference type="Pfam" id="PF02854">
    <property type="entry name" value="MIF4G"/>
    <property type="match status" value="1"/>
</dbReference>
<dbReference type="SUPFAM" id="SSF48371">
    <property type="entry name" value="ARM repeat"/>
    <property type="match status" value="2"/>
</dbReference>
<evidence type="ECO:0000256" key="10">
    <source>
        <dbReference type="ARBA" id="ARBA00022917"/>
    </source>
</evidence>
<keyword evidence="12" id="KW-0349">Heme</keyword>
<evidence type="ECO:0000256" key="8">
    <source>
        <dbReference type="ARBA" id="ARBA00022723"/>
    </source>
</evidence>
<feature type="compositionally biased region" description="Low complexity" evidence="13">
    <location>
        <begin position="1099"/>
        <end position="1114"/>
    </location>
</feature>
<feature type="compositionally biased region" description="Basic and acidic residues" evidence="13">
    <location>
        <begin position="1217"/>
        <end position="1227"/>
    </location>
</feature>
<keyword evidence="16" id="KW-1185">Reference proteome</keyword>
<dbReference type="GO" id="GO:0010494">
    <property type="term" value="C:cytoplasmic stress granule"/>
    <property type="evidence" value="ECO:0007669"/>
    <property type="project" value="UniProtKB-ARBA"/>
</dbReference>
<comment type="similarity">
    <text evidence="4">Belongs to the cytochrome P450 family.</text>
</comment>
<feature type="region of interest" description="Disordered" evidence="13">
    <location>
        <begin position="565"/>
        <end position="608"/>
    </location>
</feature>
<dbReference type="GO" id="GO:0016705">
    <property type="term" value="F:oxidoreductase activity, acting on paired donors, with incorporation or reduction of molecular oxygen"/>
    <property type="evidence" value="ECO:0007669"/>
    <property type="project" value="InterPro"/>
</dbReference>
<dbReference type="InterPro" id="IPR002403">
    <property type="entry name" value="Cyt_P450_E_grp-IV"/>
</dbReference>
<proteinExistence type="inferred from homology"/>
<keyword evidence="5" id="KW-0963">Cytoplasm</keyword>
<evidence type="ECO:0000256" key="7">
    <source>
        <dbReference type="ARBA" id="ARBA00022553"/>
    </source>
</evidence>
<dbReference type="EMBL" id="JABAYA010000055">
    <property type="protein sequence ID" value="KAF7727491.1"/>
    <property type="molecule type" value="Genomic_DNA"/>
</dbReference>
<dbReference type="GO" id="GO:0005506">
    <property type="term" value="F:iron ion binding"/>
    <property type="evidence" value="ECO:0007669"/>
    <property type="project" value="InterPro"/>
</dbReference>
<feature type="compositionally biased region" description="Basic residues" evidence="13">
    <location>
        <begin position="722"/>
        <end position="734"/>
    </location>
</feature>
<feature type="domain" description="MI" evidence="14">
    <location>
        <begin position="1227"/>
        <end position="1348"/>
    </location>
</feature>
<feature type="compositionally biased region" description="Polar residues" evidence="13">
    <location>
        <begin position="81"/>
        <end position="91"/>
    </location>
</feature>
<evidence type="ECO:0000256" key="5">
    <source>
        <dbReference type="ARBA" id="ARBA00022490"/>
    </source>
</evidence>
<feature type="compositionally biased region" description="Basic and acidic residues" evidence="13">
    <location>
        <begin position="529"/>
        <end position="539"/>
    </location>
</feature>
<dbReference type="FunFam" id="1.25.40.180:FF:000020">
    <property type="entry name" value="Eukaryotic translation initiation factor subunit"/>
    <property type="match status" value="1"/>
</dbReference>
<dbReference type="InterPro" id="IPR003890">
    <property type="entry name" value="MIF4G-like_typ-3"/>
</dbReference>
<feature type="region of interest" description="Disordered" evidence="13">
    <location>
        <begin position="128"/>
        <end position="149"/>
    </location>
</feature>
<accession>A0A8H7BTW3</accession>
<comment type="similarity">
    <text evidence="3">Belongs to the eukaryotic initiation factor 4G family.</text>
</comment>
<feature type="compositionally biased region" description="Polar residues" evidence="13">
    <location>
        <begin position="1"/>
        <end position="20"/>
    </location>
</feature>
<feature type="binding site" description="axial binding residue" evidence="12">
    <location>
        <position position="1836"/>
    </location>
    <ligand>
        <name>heme</name>
        <dbReference type="ChEBI" id="CHEBI:30413"/>
    </ligand>
    <ligandPart>
        <name>Fe</name>
        <dbReference type="ChEBI" id="CHEBI:18248"/>
    </ligandPart>
</feature>
<feature type="compositionally biased region" description="Low complexity" evidence="13">
    <location>
        <begin position="690"/>
        <end position="707"/>
    </location>
</feature>
<dbReference type="CDD" id="cd11041">
    <property type="entry name" value="CYP503A1-like"/>
    <property type="match status" value="1"/>
</dbReference>
<evidence type="ECO:0000256" key="2">
    <source>
        <dbReference type="ARBA" id="ARBA00004496"/>
    </source>
</evidence>
<dbReference type="Proteomes" id="UP000605846">
    <property type="component" value="Unassembled WGS sequence"/>
</dbReference>
<dbReference type="InterPro" id="IPR017972">
    <property type="entry name" value="Cyt_P450_CS"/>
</dbReference>
<name>A0A8H7BTW3_9FUNG</name>
<feature type="compositionally biased region" description="Polar residues" evidence="13">
    <location>
        <begin position="273"/>
        <end position="299"/>
    </location>
</feature>
<feature type="compositionally biased region" description="Basic and acidic residues" evidence="13">
    <location>
        <begin position="1044"/>
        <end position="1057"/>
    </location>
</feature>
<dbReference type="PROSITE" id="PS51366">
    <property type="entry name" value="MI"/>
    <property type="match status" value="1"/>
</dbReference>
<feature type="compositionally biased region" description="Basic and acidic residues" evidence="13">
    <location>
        <begin position="359"/>
        <end position="373"/>
    </location>
</feature>
<dbReference type="Pfam" id="PF00067">
    <property type="entry name" value="p450"/>
    <property type="match status" value="1"/>
</dbReference>
<keyword evidence="7" id="KW-0597">Phosphoprotein</keyword>
<feature type="region of interest" description="Disordered" evidence="13">
    <location>
        <begin position="637"/>
        <end position="675"/>
    </location>
</feature>
<evidence type="ECO:0000313" key="15">
    <source>
        <dbReference type="EMBL" id="KAF7727491.1"/>
    </source>
</evidence>
<dbReference type="InterPro" id="IPR003891">
    <property type="entry name" value="Initiation_fac_eIF4g_MI"/>
</dbReference>
<dbReference type="GO" id="GO:0004497">
    <property type="term" value="F:monooxygenase activity"/>
    <property type="evidence" value="ECO:0007669"/>
    <property type="project" value="InterPro"/>
</dbReference>
<comment type="cofactor">
    <cofactor evidence="1 12">
        <name>heme</name>
        <dbReference type="ChEBI" id="CHEBI:30413"/>
    </cofactor>
</comment>
<evidence type="ECO:0000256" key="3">
    <source>
        <dbReference type="ARBA" id="ARBA00005775"/>
    </source>
</evidence>
<feature type="compositionally biased region" description="Basic and acidic residues" evidence="13">
    <location>
        <begin position="1185"/>
        <end position="1195"/>
    </location>
</feature>
<keyword evidence="6" id="KW-0396">Initiation factor</keyword>
<dbReference type="Pfam" id="PF12152">
    <property type="entry name" value="eIF_4G1"/>
    <property type="match status" value="1"/>
</dbReference>
<feature type="compositionally biased region" description="Basic and acidic residues" evidence="13">
    <location>
        <begin position="584"/>
        <end position="604"/>
    </location>
</feature>
<dbReference type="SMART" id="SM00544">
    <property type="entry name" value="MA3"/>
    <property type="match status" value="1"/>
</dbReference>
<evidence type="ECO:0000256" key="12">
    <source>
        <dbReference type="PIRSR" id="PIRSR602403-1"/>
    </source>
</evidence>
<evidence type="ECO:0000256" key="9">
    <source>
        <dbReference type="ARBA" id="ARBA00022884"/>
    </source>
</evidence>
<dbReference type="PRINTS" id="PR00465">
    <property type="entry name" value="EP450IV"/>
</dbReference>
<dbReference type="OrthoDB" id="1844152at2759"/>
<dbReference type="Gene3D" id="1.25.40.180">
    <property type="match status" value="2"/>
</dbReference>
<evidence type="ECO:0000256" key="13">
    <source>
        <dbReference type="SAM" id="MobiDB-lite"/>
    </source>
</evidence>
<feature type="compositionally biased region" description="Low complexity" evidence="13">
    <location>
        <begin position="211"/>
        <end position="228"/>
    </location>
</feature>
<dbReference type="GO" id="GO:0003729">
    <property type="term" value="F:mRNA binding"/>
    <property type="evidence" value="ECO:0007669"/>
    <property type="project" value="TreeGrafter"/>
</dbReference>
<keyword evidence="10" id="KW-0648">Protein biosynthesis</keyword>
<protein>
    <recommendedName>
        <fullName evidence="14">MI domain-containing protein</fullName>
    </recommendedName>
</protein>
<dbReference type="PANTHER" id="PTHR23253:SF9">
    <property type="entry name" value="EUKARYOTIC TRANSLATION INITIATION FACTOR 4 GAMMA 2"/>
    <property type="match status" value="1"/>
</dbReference>
<dbReference type="PANTHER" id="PTHR23253">
    <property type="entry name" value="EUKARYOTIC TRANSLATION INITIATION FACTOR 4 GAMMA"/>
    <property type="match status" value="1"/>
</dbReference>
<feature type="compositionally biased region" description="Low complexity" evidence="13">
    <location>
        <begin position="349"/>
        <end position="358"/>
    </location>
</feature>
<dbReference type="Pfam" id="PF02847">
    <property type="entry name" value="MA3"/>
    <property type="match status" value="1"/>
</dbReference>
<evidence type="ECO:0000256" key="4">
    <source>
        <dbReference type="ARBA" id="ARBA00010617"/>
    </source>
</evidence>
<feature type="compositionally biased region" description="Polar residues" evidence="13">
    <location>
        <begin position="1029"/>
        <end position="1039"/>
    </location>
</feature>
<gene>
    <name evidence="15" type="ORF">EC973_007469</name>
</gene>
<dbReference type="Gene3D" id="1.10.630.10">
    <property type="entry name" value="Cytochrome P450"/>
    <property type="match status" value="1"/>
</dbReference>
<keyword evidence="8 12" id="KW-0479">Metal-binding</keyword>
<dbReference type="InterPro" id="IPR001128">
    <property type="entry name" value="Cyt_P450"/>
</dbReference>
<feature type="region of interest" description="Disordered" evidence="13">
    <location>
        <begin position="688"/>
        <end position="749"/>
    </location>
</feature>
<sequence length="1888" mass="209286">MNRTPNTNEKTNAKSTTQPVFNYAQAAKKSSQNLDTQSQKSKTGSSTSASNINTSHNTSTSVTAHESINASSKASSNGNSRLNGSQSPEPNSSKATSSTSFAAALAKNAQSNLYPFVLSVLKTTSRQNSSQSSAAPAAKTGKNASVQLPRAPPADAASIQFGSINQPEDVSVKEASVSADNAAPVPNAAEVVFGSLGPTEASPEALEGRDSAAAAGGQPQSPSQPSQAGQGGRTHGHGAAKSPNIQSNQASFAPHHQKKPASPHMVSPSSPSMNDQNTPMAHSWTNSIPGQYYPSQGYKSQYYAPPYQLSMPPYVASSQTFVAQPRGSKAIPIINPETRAPVIAEDVASSTSSSTSNSKDSKRDDKKEKEVKHTASPSPSRAIPIVDPAIREREEREKREKEEEAERQAKEEAERKEREEAERKAKEEAEQKAKEEAERKAKEEAERKAKEEAEQKAREEAELKAKEEAEQKAKEEAERKAKEEAEQKAKEEAERKAKEEAEQKAKEEAEKGLATEQVAKPSSEASVAAEKDGQTEEQRVAAIATEKAGKAPGRLDMSAIPAHVFDEQVSSPRPLKPAPTPKRKIADLSKVKYPPDAKVPKVGKDPVSGKIQYDRDFLLQFQSLCLECSEDLSAFQNVGDEQNDRGSRGGMQRRQTSERGRPRTPGSPMEMGMFKHGSRESRMEMGKFMGGRPISHRSGSGSHGLPSPGSPGGMQREGSHGGRSRSGRGGKGRHPPREQQGGPTIPLDQVVPLEKGENRWVPTTLSSQPQAALETDLIPQDVIIRKVKALLNKLTLEKFDSISDQIWEYAHQSAKEEDGQSLKTVIQLIFEKACDEAQFAPMWARLCRKMYDHMYEKDDIKDVNIKDSKGNVVSGFSLFRKYLLNRCQQDFERGWKTRIPELDESNPDVMLSDEYYAAVKAKRQGLGLVQLIGELFKLSMLTDRIMIECLTRLCSKPSEAEDEETETMCKMLTTIGKELDSSNRRNKEWLDTYFERMKEMLNSSTLSSRVKFMIMDVFDLRKNKWVQRRGNQPAPTTIAQIREQAQKAKNEEKETMKRSGSSRGHVSHPVSRQSSHRGAGRDIQREGSGSGSPTTTADGWSTVGTGSPTSSTRGRTNELANFGKAERSKSRSSVLGPSNSPFASLTRSGSKAGTDKKVAPSDGRASPASTMSNMFSALGGDGEETERAAPAERKKLQLLPRGSTTPAADESTAATSTEEKPKLSDEVVERRAKNTLDEYFSIRDKKELYECVKELDHPDYHVILVSKMLGVVEKKAEDVDLVCDMIKDFYEQKLVEKEAYVKALKSFMEGYEDLIIDVPQAPKYVVKILLAAGVDPSEVTPEEEEDDSGYISSFKRLNEDYKKASSTDEDFDIEKVIKRTDLRSSIGITTAVLLTTYALGRAFSKRDRIPTVPYTFPFIGSTFSYVKDPSKFVQDVTAKYGSVFRVNLFGNLVTVVGGDQAHEVFTHPNLSFLESQRKFLDFGLLLDFSNYKLPPNGLGSIILKHLIPNLSTYTPRGYCQYEEMGDELFGIQGDEPVILPDFQPYIRKLIARSSAAAFVGLDLCKDPELLSSFETVVSEVSKELFPGPFRAVFPWLNKLYMSIVYPRATAVRRHRENIRKAIEPEVRRRVAQMKHNPESTMPDDVLQYIIKTYPNELDDAYFETLSTLFVILVFVGVHTTSEATTYVVYQLMTHPEYIEELWKEQEQVLREEAEARGIVYNPQTASKDKLLCPDSYKRMVKLDSFIRESFRTRSRAFLHAHTHVGDQDIVLKSGAIIHPGEEVYINMWHVHNDKTVQKAANEDLDKFVPYRYIGLDKPASKIGDDFVTFGLGRHACPGRWFAIQQVKSVMLFLIRNYDVEAAEAVQVPGIGNNLRNPKGKIRIAKKKF</sequence>
<feature type="region of interest" description="Disordered" evidence="13">
    <location>
        <begin position="1028"/>
        <end position="1227"/>
    </location>
</feature>
<feature type="region of interest" description="Disordered" evidence="13">
    <location>
        <begin position="332"/>
        <end position="540"/>
    </location>
</feature>
<feature type="compositionally biased region" description="Basic and acidic residues" evidence="13">
    <location>
        <begin position="389"/>
        <end position="513"/>
    </location>
</feature>
<evidence type="ECO:0000313" key="16">
    <source>
        <dbReference type="Proteomes" id="UP000605846"/>
    </source>
</evidence>
<comment type="caution">
    <text evidence="15">The sequence shown here is derived from an EMBL/GenBank/DDBJ whole genome shotgun (WGS) entry which is preliminary data.</text>
</comment>
<dbReference type="InterPro" id="IPR022745">
    <property type="entry name" value="eIF4G1_eIF4E-bd"/>
</dbReference>
<comment type="subcellular location">
    <subcellularLocation>
        <location evidence="2">Cytoplasm</location>
    </subcellularLocation>
</comment>
<dbReference type="InterPro" id="IPR036211">
    <property type="entry name" value="eIF4G_eIF4E-bd_sf"/>
</dbReference>
<feature type="compositionally biased region" description="Low complexity" evidence="13">
    <location>
        <begin position="262"/>
        <end position="272"/>
    </location>
</feature>
<dbReference type="PROSITE" id="PS00086">
    <property type="entry name" value="CYTOCHROME_P450"/>
    <property type="match status" value="1"/>
</dbReference>
<dbReference type="GO" id="GO:0003743">
    <property type="term" value="F:translation initiation factor activity"/>
    <property type="evidence" value="ECO:0007669"/>
    <property type="project" value="UniProtKB-KW"/>
</dbReference>
<feature type="compositionally biased region" description="Polar residues" evidence="13">
    <location>
        <begin position="1131"/>
        <end position="1151"/>
    </location>
</feature>
<feature type="region of interest" description="Disordered" evidence="13">
    <location>
        <begin position="198"/>
        <end position="305"/>
    </location>
</feature>
<evidence type="ECO:0000256" key="1">
    <source>
        <dbReference type="ARBA" id="ARBA00001971"/>
    </source>
</evidence>
<keyword evidence="11 12" id="KW-0408">Iron</keyword>
<keyword evidence="9" id="KW-0694">RNA-binding</keyword>
<evidence type="ECO:0000256" key="11">
    <source>
        <dbReference type="ARBA" id="ARBA00023004"/>
    </source>
</evidence>
<organism evidence="15 16">
    <name type="scientific">Apophysomyces ossiformis</name>
    <dbReference type="NCBI Taxonomy" id="679940"/>
    <lineage>
        <taxon>Eukaryota</taxon>
        <taxon>Fungi</taxon>
        <taxon>Fungi incertae sedis</taxon>
        <taxon>Mucoromycota</taxon>
        <taxon>Mucoromycotina</taxon>
        <taxon>Mucoromycetes</taxon>
        <taxon>Mucorales</taxon>
        <taxon>Mucorineae</taxon>
        <taxon>Mucoraceae</taxon>
        <taxon>Apophysomyces</taxon>
    </lineage>
</organism>
<dbReference type="InterPro" id="IPR036396">
    <property type="entry name" value="Cyt_P450_sf"/>
</dbReference>